<accession>A0AAW1JYC5</accession>
<dbReference type="PANTHER" id="PTHR19303:SF73">
    <property type="entry name" value="PROTEIN PDC2"/>
    <property type="match status" value="1"/>
</dbReference>
<proteinExistence type="predicted"/>
<evidence type="ECO:0000313" key="7">
    <source>
        <dbReference type="EMBL" id="KAK9709160.1"/>
    </source>
</evidence>
<feature type="domain" description="HTH psq-type" evidence="5">
    <location>
        <begin position="1"/>
        <end position="53"/>
    </location>
</feature>
<protein>
    <submittedName>
        <fullName evidence="7">Tc5 transposase DNA-binding domain</fullName>
    </submittedName>
</protein>
<organism evidence="7 8">
    <name type="scientific">Popillia japonica</name>
    <name type="common">Japanese beetle</name>
    <dbReference type="NCBI Taxonomy" id="7064"/>
    <lineage>
        <taxon>Eukaryota</taxon>
        <taxon>Metazoa</taxon>
        <taxon>Ecdysozoa</taxon>
        <taxon>Arthropoda</taxon>
        <taxon>Hexapoda</taxon>
        <taxon>Insecta</taxon>
        <taxon>Pterygota</taxon>
        <taxon>Neoptera</taxon>
        <taxon>Endopterygota</taxon>
        <taxon>Coleoptera</taxon>
        <taxon>Polyphaga</taxon>
        <taxon>Scarabaeiformia</taxon>
        <taxon>Scarabaeidae</taxon>
        <taxon>Rutelinae</taxon>
        <taxon>Popillia</taxon>
    </lineage>
</organism>
<dbReference type="PROSITE" id="PS50960">
    <property type="entry name" value="HTH_PSQ"/>
    <property type="match status" value="1"/>
</dbReference>
<dbReference type="GO" id="GO:0005634">
    <property type="term" value="C:nucleus"/>
    <property type="evidence" value="ECO:0007669"/>
    <property type="project" value="UniProtKB-SubCell"/>
</dbReference>
<dbReference type="EMBL" id="JASPKY010000316">
    <property type="protein sequence ID" value="KAK9709160.1"/>
    <property type="molecule type" value="Genomic_DNA"/>
</dbReference>
<dbReference type="Gene3D" id="1.10.10.60">
    <property type="entry name" value="Homeodomain-like"/>
    <property type="match status" value="2"/>
</dbReference>
<dbReference type="InterPro" id="IPR006600">
    <property type="entry name" value="HTH_CenpB_DNA-bd_dom"/>
</dbReference>
<dbReference type="Proteomes" id="UP001458880">
    <property type="component" value="Unassembled WGS sequence"/>
</dbReference>
<feature type="DNA-binding region" description="H-T-H motif" evidence="4">
    <location>
        <begin position="29"/>
        <end position="49"/>
    </location>
</feature>
<dbReference type="SMART" id="SM00674">
    <property type="entry name" value="CENPB"/>
    <property type="match status" value="1"/>
</dbReference>
<keyword evidence="3 4" id="KW-0539">Nucleus</keyword>
<name>A0AAW1JYC5_POPJA</name>
<evidence type="ECO:0000259" key="5">
    <source>
        <dbReference type="PROSITE" id="PS50960"/>
    </source>
</evidence>
<dbReference type="Pfam" id="PF04218">
    <property type="entry name" value="CENP-B_N"/>
    <property type="match status" value="1"/>
</dbReference>
<keyword evidence="2 4" id="KW-0238">DNA-binding</keyword>
<evidence type="ECO:0000256" key="3">
    <source>
        <dbReference type="ARBA" id="ARBA00023242"/>
    </source>
</evidence>
<evidence type="ECO:0000256" key="4">
    <source>
        <dbReference type="PROSITE-ProRule" id="PRU00320"/>
    </source>
</evidence>
<feature type="domain" description="HTH CENPB-type" evidence="6">
    <location>
        <begin position="63"/>
        <end position="135"/>
    </location>
</feature>
<dbReference type="PROSITE" id="PS51253">
    <property type="entry name" value="HTH_CENPB"/>
    <property type="match status" value="1"/>
</dbReference>
<keyword evidence="8" id="KW-1185">Reference proteome</keyword>
<evidence type="ECO:0000256" key="2">
    <source>
        <dbReference type="ARBA" id="ARBA00023125"/>
    </source>
</evidence>
<dbReference type="GO" id="GO:0003677">
    <property type="term" value="F:DNA binding"/>
    <property type="evidence" value="ECO:0007669"/>
    <property type="project" value="UniProtKB-UniRule"/>
</dbReference>
<dbReference type="AlphaFoldDB" id="A0AAW1JYC5"/>
<dbReference type="InterPro" id="IPR050863">
    <property type="entry name" value="CenT-Element_Derived"/>
</dbReference>
<reference evidence="7 8" key="1">
    <citation type="journal article" date="2024" name="BMC Genomics">
        <title>De novo assembly and annotation of Popillia japonica's genome with initial clues to its potential as an invasive pest.</title>
        <authorList>
            <person name="Cucini C."/>
            <person name="Boschi S."/>
            <person name="Funari R."/>
            <person name="Cardaioli E."/>
            <person name="Iannotti N."/>
            <person name="Marturano G."/>
            <person name="Paoli F."/>
            <person name="Bruttini M."/>
            <person name="Carapelli A."/>
            <person name="Frati F."/>
            <person name="Nardi F."/>
        </authorList>
    </citation>
    <scope>NUCLEOTIDE SEQUENCE [LARGE SCALE GENOMIC DNA]</scope>
    <source>
        <strain evidence="7">DMR45628</strain>
    </source>
</reference>
<evidence type="ECO:0000256" key="1">
    <source>
        <dbReference type="ARBA" id="ARBA00004123"/>
    </source>
</evidence>
<dbReference type="PANTHER" id="PTHR19303">
    <property type="entry name" value="TRANSPOSON"/>
    <property type="match status" value="1"/>
</dbReference>
<gene>
    <name evidence="7" type="ORF">QE152_g26787</name>
</gene>
<comment type="subcellular location">
    <subcellularLocation>
        <location evidence="1 4">Nucleus</location>
    </subcellularLocation>
</comment>
<dbReference type="InterPro" id="IPR007889">
    <property type="entry name" value="HTH_Psq"/>
</dbReference>
<dbReference type="SUPFAM" id="SSF46689">
    <property type="entry name" value="Homeodomain-like"/>
    <property type="match status" value="2"/>
</dbReference>
<evidence type="ECO:0000313" key="8">
    <source>
        <dbReference type="Proteomes" id="UP001458880"/>
    </source>
</evidence>
<comment type="caution">
    <text evidence="7">The sequence shown here is derived from an EMBL/GenBank/DDBJ whole genome shotgun (WGS) entry which is preliminary data.</text>
</comment>
<dbReference type="Pfam" id="PF03221">
    <property type="entry name" value="HTH_Tnp_Tc5"/>
    <property type="match status" value="1"/>
</dbReference>
<evidence type="ECO:0000259" key="6">
    <source>
        <dbReference type="PROSITE" id="PS51253"/>
    </source>
</evidence>
<dbReference type="InterPro" id="IPR009057">
    <property type="entry name" value="Homeodomain-like_sf"/>
</dbReference>
<sequence>MSDKTVKRKQLNIADKIAIIGEVDSGAKKADVCRKYNLPPSSLSTLLKNKEKLIQSFPYNSKERKRLKTTTFEDLDEVLLNWFKQQRNSNIPISGPIIVEKATSFGKVLGYGDDYQCSMGWISRWKKRHNIGFGKISGEAMSVNKEVTSDWLANTWPTVKSALNILQSMWIVIYSMQMKQGYFIN</sequence>